<evidence type="ECO:0000313" key="3">
    <source>
        <dbReference type="WBParaSite" id="EgrG_000755100"/>
    </source>
</evidence>
<proteinExistence type="predicted"/>
<name>A0A068W7D0_ECHGR</name>
<reference evidence="1 2" key="1">
    <citation type="journal article" date="2013" name="Nature">
        <title>The genomes of four tapeworm species reveal adaptations to parasitism.</title>
        <authorList>
            <person name="Tsai I.J."/>
            <person name="Zarowiecki M."/>
            <person name="Holroyd N."/>
            <person name="Garciarrubio A."/>
            <person name="Sanchez-Flores A."/>
            <person name="Brooks K.L."/>
            <person name="Tracey A."/>
            <person name="Bobes R.J."/>
            <person name="Fragoso G."/>
            <person name="Sciutto E."/>
            <person name="Aslett M."/>
            <person name="Beasley H."/>
            <person name="Bennett H.M."/>
            <person name="Cai J."/>
            <person name="Camicia F."/>
            <person name="Clark R."/>
            <person name="Cucher M."/>
            <person name="De Silva N."/>
            <person name="Day T.A."/>
            <person name="Deplazes P."/>
            <person name="Estrada K."/>
            <person name="Fernandez C."/>
            <person name="Holland P.W."/>
            <person name="Hou J."/>
            <person name="Hu S."/>
            <person name="Huckvale T."/>
            <person name="Hung S.S."/>
            <person name="Kamenetzky L."/>
            <person name="Keane J.A."/>
            <person name="Kiss F."/>
            <person name="Koziol U."/>
            <person name="Lambert O."/>
            <person name="Liu K."/>
            <person name="Luo X."/>
            <person name="Luo Y."/>
            <person name="Macchiaroli N."/>
            <person name="Nichol S."/>
            <person name="Paps J."/>
            <person name="Parkinson J."/>
            <person name="Pouchkina-Stantcheva N."/>
            <person name="Riddiford N."/>
            <person name="Rosenzvit M."/>
            <person name="Salinas G."/>
            <person name="Wasmuth J.D."/>
            <person name="Zamanian M."/>
            <person name="Zheng Y."/>
            <person name="Cai X."/>
            <person name="Soberon X."/>
            <person name="Olson P.D."/>
            <person name="Laclette J.P."/>
            <person name="Brehm K."/>
            <person name="Berriman M."/>
            <person name="Garciarrubio A."/>
            <person name="Bobes R.J."/>
            <person name="Fragoso G."/>
            <person name="Sanchez-Flores A."/>
            <person name="Estrada K."/>
            <person name="Cevallos M.A."/>
            <person name="Morett E."/>
            <person name="Gonzalez V."/>
            <person name="Portillo T."/>
            <person name="Ochoa-Leyva A."/>
            <person name="Jose M.V."/>
            <person name="Sciutto E."/>
            <person name="Landa A."/>
            <person name="Jimenez L."/>
            <person name="Valdes V."/>
            <person name="Carrero J.C."/>
            <person name="Larralde C."/>
            <person name="Morales-Montor J."/>
            <person name="Limon-Lason J."/>
            <person name="Soberon X."/>
            <person name="Laclette J.P."/>
        </authorList>
    </citation>
    <scope>NUCLEOTIDE SEQUENCE [LARGE SCALE GENOMIC DNA]</scope>
</reference>
<dbReference type="WBParaSite" id="EgrG_000755100">
    <property type="protein sequence ID" value="EgrG_000755100"/>
    <property type="gene ID" value="EgrG_000755100"/>
</dbReference>
<dbReference type="Proteomes" id="UP000492820">
    <property type="component" value="Unassembled WGS sequence"/>
</dbReference>
<accession>A0A068W7D0</accession>
<organism evidence="1">
    <name type="scientific">Echinococcus granulosus</name>
    <name type="common">Hydatid tapeworm</name>
    <dbReference type="NCBI Taxonomy" id="6210"/>
    <lineage>
        <taxon>Eukaryota</taxon>
        <taxon>Metazoa</taxon>
        <taxon>Spiralia</taxon>
        <taxon>Lophotrochozoa</taxon>
        <taxon>Platyhelminthes</taxon>
        <taxon>Cestoda</taxon>
        <taxon>Eucestoda</taxon>
        <taxon>Cyclophyllidea</taxon>
        <taxon>Taeniidae</taxon>
        <taxon>Echinococcus</taxon>
        <taxon>Echinococcus granulosus group</taxon>
    </lineage>
</organism>
<reference evidence="1" key="2">
    <citation type="submission" date="2014-06" db="EMBL/GenBank/DDBJ databases">
        <authorList>
            <person name="Aslett M."/>
        </authorList>
    </citation>
    <scope>NUCLEOTIDE SEQUENCE</scope>
</reference>
<dbReference type="AlphaFoldDB" id="A0A068W7D0"/>
<gene>
    <name evidence="1" type="ORF">EgrG_000755100</name>
</gene>
<sequence length="93" mass="10564">MRLLDALSPFYFVLICVKEQQQGGEDAEYVERDDTYPKPICLRFLAVFWLSRTGSYAVISRLQIHRTFIDIPVAACLLRSLSLVCGEAVPINL</sequence>
<evidence type="ECO:0000313" key="2">
    <source>
        <dbReference type="Proteomes" id="UP000492820"/>
    </source>
</evidence>
<dbReference type="EMBL" id="LK028576">
    <property type="protein sequence ID" value="CDS15148.1"/>
    <property type="molecule type" value="Genomic_DNA"/>
</dbReference>
<reference evidence="3" key="3">
    <citation type="submission" date="2020-10" db="UniProtKB">
        <authorList>
            <consortium name="WormBaseParasite"/>
        </authorList>
    </citation>
    <scope>IDENTIFICATION</scope>
</reference>
<evidence type="ECO:0000313" key="1">
    <source>
        <dbReference type="EMBL" id="CDS15148.1"/>
    </source>
</evidence>
<protein>
    <submittedName>
        <fullName evidence="1 3">E3 ubiquitin protein ligase rnf14</fullName>
    </submittedName>
</protein>